<feature type="transmembrane region" description="Helical" evidence="1">
    <location>
        <begin position="179"/>
        <end position="201"/>
    </location>
</feature>
<protein>
    <recommendedName>
        <fullName evidence="2">HPP transmembrane region domain-containing protein</fullName>
    </recommendedName>
</protein>
<keyword evidence="1" id="KW-0472">Membrane</keyword>
<dbReference type="SUPFAM" id="SSF52343">
    <property type="entry name" value="Ferredoxin reductase-like, C-terminal NADP-linked domain"/>
    <property type="match status" value="1"/>
</dbReference>
<dbReference type="OrthoDB" id="2016548at2759"/>
<proteinExistence type="predicted"/>
<comment type="caution">
    <text evidence="3">The sequence shown here is derived from an EMBL/GenBank/DDBJ whole genome shotgun (WGS) entry which is preliminary data.</text>
</comment>
<dbReference type="InterPro" id="IPR058581">
    <property type="entry name" value="TM_HPP"/>
</dbReference>
<dbReference type="GeneID" id="36532175"/>
<feature type="domain" description="HPP transmembrane region" evidence="2">
    <location>
        <begin position="48"/>
        <end position="209"/>
    </location>
</feature>
<dbReference type="PANTHER" id="PTHR33741">
    <property type="entry name" value="TRANSMEMBRANE PROTEIN DDB_G0269096-RELATED"/>
    <property type="match status" value="1"/>
</dbReference>
<feature type="transmembrane region" description="Helical" evidence="1">
    <location>
        <begin position="111"/>
        <end position="128"/>
    </location>
</feature>
<evidence type="ECO:0000313" key="4">
    <source>
        <dbReference type="Proteomes" id="UP000234474"/>
    </source>
</evidence>
<dbReference type="Gene3D" id="3.40.50.80">
    <property type="entry name" value="Nucleotide-binding domain of ferredoxin-NADP reductase (FNR) module"/>
    <property type="match status" value="1"/>
</dbReference>
<evidence type="ECO:0000259" key="2">
    <source>
        <dbReference type="Pfam" id="PF04982"/>
    </source>
</evidence>
<dbReference type="STRING" id="1392255.A0A2I1C7G0"/>
<organism evidence="3 4">
    <name type="scientific">Aspergillus novofumigatus (strain IBT 16806)</name>
    <dbReference type="NCBI Taxonomy" id="1392255"/>
    <lineage>
        <taxon>Eukaryota</taxon>
        <taxon>Fungi</taxon>
        <taxon>Dikarya</taxon>
        <taxon>Ascomycota</taxon>
        <taxon>Pezizomycotina</taxon>
        <taxon>Eurotiomycetes</taxon>
        <taxon>Eurotiomycetidae</taxon>
        <taxon>Eurotiales</taxon>
        <taxon>Aspergillaceae</taxon>
        <taxon>Aspergillus</taxon>
        <taxon>Aspergillus subgen. Fumigati</taxon>
    </lineage>
</organism>
<feature type="transmembrane region" description="Helical" evidence="1">
    <location>
        <begin position="47"/>
        <end position="71"/>
    </location>
</feature>
<sequence>MKLPRAQEIDFDLDRYINRYLPQSQLHRLPWPIARFLGYRRVPQPEVGNLLVCAWAFVGAFSGLILVMGVFKSSETIQAHHPPLIVASLGATAILDYQTIQSPLAQPRSSILGHVLGAVVGVGVTKLFKLRSDFEDLRWVAGAVCTALASLVMGLTNTVHPPGGATALLAAVDPTVDAMGWFFVPLVLIGSLLMLGCALVVNNIQRQFPMFWWTPRDVGRKRGPPDIEKTSEVPQQSRERRLSRAVGLLRENSIVITPDQVVIPDGFTLGLEEKGILESIQCSTAATLPQGSRPICCPLSLKQIEIVKATFEVSHAVILLSAGVGVTPLVSILHAITNSTSIQRRIHFIHRSRGTQVCTFKDPVQALEKKFPRMQVDIR</sequence>
<dbReference type="EMBL" id="MSZS01000004">
    <property type="protein sequence ID" value="PKX93572.1"/>
    <property type="molecule type" value="Genomic_DNA"/>
</dbReference>
<keyword evidence="1" id="KW-0812">Transmembrane</keyword>
<keyword evidence="1" id="KW-1133">Transmembrane helix</keyword>
<evidence type="ECO:0000313" key="3">
    <source>
        <dbReference type="EMBL" id="PKX93572.1"/>
    </source>
</evidence>
<keyword evidence="4" id="KW-1185">Reference proteome</keyword>
<dbReference type="Pfam" id="PF04982">
    <property type="entry name" value="TM_HPP"/>
    <property type="match status" value="1"/>
</dbReference>
<accession>A0A2I1C7G0</accession>
<dbReference type="InterPro" id="IPR039261">
    <property type="entry name" value="FNR_nucleotide-bd"/>
</dbReference>
<dbReference type="VEuPathDB" id="FungiDB:P174DRAFT_420168"/>
<reference evidence="4" key="1">
    <citation type="journal article" date="2018" name="Proc. Natl. Acad. Sci. U.S.A.">
        <title>Linking secondary metabolites to gene clusters through genome sequencing of six diverse Aspergillus species.</title>
        <authorList>
            <person name="Kaerboelling I."/>
            <person name="Vesth T.C."/>
            <person name="Frisvad J.C."/>
            <person name="Nybo J.L."/>
            <person name="Theobald S."/>
            <person name="Kuo A."/>
            <person name="Bowyer P."/>
            <person name="Matsuda Y."/>
            <person name="Mondo S."/>
            <person name="Lyhne E.K."/>
            <person name="Kogle M.E."/>
            <person name="Clum A."/>
            <person name="Lipzen A."/>
            <person name="Salamov A."/>
            <person name="Ngan C.Y."/>
            <person name="Daum C."/>
            <person name="Chiniquy J."/>
            <person name="Barry K."/>
            <person name="LaButti K."/>
            <person name="Haridas S."/>
            <person name="Simmons B.A."/>
            <person name="Magnuson J.K."/>
            <person name="Mortensen U.H."/>
            <person name="Larsen T.O."/>
            <person name="Grigoriev I.V."/>
            <person name="Baker S.E."/>
            <person name="Andersen M.R."/>
        </authorList>
    </citation>
    <scope>NUCLEOTIDE SEQUENCE [LARGE SCALE GENOMIC DNA]</scope>
    <source>
        <strain evidence="4">IBT 16806</strain>
    </source>
</reference>
<feature type="transmembrane region" description="Helical" evidence="1">
    <location>
        <begin position="140"/>
        <end position="159"/>
    </location>
</feature>
<dbReference type="RefSeq" id="XP_024682167.1">
    <property type="nucleotide sequence ID" value="XM_024824850.1"/>
</dbReference>
<dbReference type="PANTHER" id="PTHR33741:SF5">
    <property type="entry name" value="TRANSMEMBRANE PROTEIN DDB_G0269096-RELATED"/>
    <property type="match status" value="1"/>
</dbReference>
<dbReference type="InterPro" id="IPR007065">
    <property type="entry name" value="HPP"/>
</dbReference>
<dbReference type="Proteomes" id="UP000234474">
    <property type="component" value="Unassembled WGS sequence"/>
</dbReference>
<dbReference type="AlphaFoldDB" id="A0A2I1C7G0"/>
<name>A0A2I1C7G0_ASPN1</name>
<dbReference type="OMA" id="SIQWHHP"/>
<gene>
    <name evidence="3" type="ORF">P174DRAFT_420168</name>
</gene>
<evidence type="ECO:0000256" key="1">
    <source>
        <dbReference type="SAM" id="Phobius"/>
    </source>
</evidence>
<dbReference type="GO" id="GO:0016491">
    <property type="term" value="F:oxidoreductase activity"/>
    <property type="evidence" value="ECO:0007669"/>
    <property type="project" value="InterPro"/>
</dbReference>